<gene>
    <name evidence="2" type="ORF">SOO65_18640</name>
</gene>
<name>A0AAX4HN74_9BACT</name>
<evidence type="ECO:0000313" key="3">
    <source>
        <dbReference type="Proteomes" id="UP001324634"/>
    </source>
</evidence>
<accession>A0AAX4HN74</accession>
<dbReference type="Proteomes" id="UP001324634">
    <property type="component" value="Chromosome"/>
</dbReference>
<proteinExistence type="predicted"/>
<dbReference type="KEGG" id="psti:SOO65_18640"/>
<evidence type="ECO:0000256" key="1">
    <source>
        <dbReference type="SAM" id="Phobius"/>
    </source>
</evidence>
<evidence type="ECO:0000313" key="2">
    <source>
        <dbReference type="EMBL" id="WPU64716.1"/>
    </source>
</evidence>
<protein>
    <submittedName>
        <fullName evidence="2">Uncharacterized protein</fullName>
    </submittedName>
</protein>
<sequence>MDIFSNHIWEWLILLSLIGGAFYTLKIIGEEKSTFKDESYEVQFSNLSLMIPNWWTIVGQTSEALRFERTDTRYDWYANFTYLPQHDGKTLPQLLEEKLDLEKIEFDMDVVFETDSRVLFRDSEIQEFFQEIIRVEGKASQNVVDRIYYDIYLMRSQNDAGYFIFESRSSVLNGLVEGPYFEESLAELSFIRES</sequence>
<feature type="transmembrane region" description="Helical" evidence="1">
    <location>
        <begin position="6"/>
        <end position="25"/>
    </location>
</feature>
<reference evidence="2 3" key="1">
    <citation type="submission" date="2023-11" db="EMBL/GenBank/DDBJ databases">
        <title>Peredibacter starrii A3.12.</title>
        <authorList>
            <person name="Mitchell R.J."/>
        </authorList>
    </citation>
    <scope>NUCLEOTIDE SEQUENCE [LARGE SCALE GENOMIC DNA]</scope>
    <source>
        <strain evidence="2 3">A3.12</strain>
    </source>
</reference>
<dbReference type="AlphaFoldDB" id="A0AAX4HN74"/>
<keyword evidence="1" id="KW-1133">Transmembrane helix</keyword>
<dbReference type="RefSeq" id="WP_321394024.1">
    <property type="nucleotide sequence ID" value="NZ_CP139487.1"/>
</dbReference>
<dbReference type="EMBL" id="CP139487">
    <property type="protein sequence ID" value="WPU64716.1"/>
    <property type="molecule type" value="Genomic_DNA"/>
</dbReference>
<keyword evidence="3" id="KW-1185">Reference proteome</keyword>
<organism evidence="2 3">
    <name type="scientific">Peredibacter starrii</name>
    <dbReference type="NCBI Taxonomy" id="28202"/>
    <lineage>
        <taxon>Bacteria</taxon>
        <taxon>Pseudomonadati</taxon>
        <taxon>Bdellovibrionota</taxon>
        <taxon>Bacteriovoracia</taxon>
        <taxon>Bacteriovoracales</taxon>
        <taxon>Bacteriovoracaceae</taxon>
        <taxon>Peredibacter</taxon>
    </lineage>
</organism>
<keyword evidence="1" id="KW-0812">Transmembrane</keyword>
<keyword evidence="1" id="KW-0472">Membrane</keyword>